<evidence type="ECO:0000313" key="2">
    <source>
        <dbReference type="EMBL" id="MBY6275852.1"/>
    </source>
</evidence>
<protein>
    <recommendedName>
        <fullName evidence="1">Pyrroline-5-carboxylate reductase catalytic N-terminal domain-containing protein</fullName>
    </recommendedName>
</protein>
<evidence type="ECO:0000313" key="3">
    <source>
        <dbReference type="Proteomes" id="UP000732377"/>
    </source>
</evidence>
<name>A0A953I020_SYMTR</name>
<dbReference type="SUPFAM" id="SSF51735">
    <property type="entry name" value="NAD(P)-binding Rossmann-fold domains"/>
    <property type="match status" value="1"/>
</dbReference>
<comment type="caution">
    <text evidence="2">The sequence shown here is derived from an EMBL/GenBank/DDBJ whole genome shotgun (WGS) entry which is preliminary data.</text>
</comment>
<feature type="domain" description="Pyrroline-5-carboxylate reductase catalytic N-terminal" evidence="1">
    <location>
        <begin position="60"/>
        <end position="147"/>
    </location>
</feature>
<dbReference type="InterPro" id="IPR028939">
    <property type="entry name" value="P5C_Rdtase_cat_N"/>
</dbReference>
<dbReference type="Pfam" id="PF03807">
    <property type="entry name" value="F420_oxidored"/>
    <property type="match status" value="1"/>
</dbReference>
<proteinExistence type="predicted"/>
<dbReference type="AlphaFoldDB" id="A0A953I020"/>
<dbReference type="Gene3D" id="3.40.50.720">
    <property type="entry name" value="NAD(P)-binding Rossmann-like Domain"/>
    <property type="match status" value="1"/>
</dbReference>
<dbReference type="Proteomes" id="UP000732377">
    <property type="component" value="Unassembled WGS sequence"/>
</dbReference>
<organism evidence="2 3">
    <name type="scientific">Symbiobacterium thermophilum</name>
    <dbReference type="NCBI Taxonomy" id="2734"/>
    <lineage>
        <taxon>Bacteria</taxon>
        <taxon>Bacillati</taxon>
        <taxon>Bacillota</taxon>
        <taxon>Clostridia</taxon>
        <taxon>Eubacteriales</taxon>
        <taxon>Symbiobacteriaceae</taxon>
        <taxon>Symbiobacterium</taxon>
    </lineage>
</organism>
<dbReference type="InterPro" id="IPR036291">
    <property type="entry name" value="NAD(P)-bd_dom_sf"/>
</dbReference>
<accession>A0A953I020</accession>
<gene>
    <name evidence="2" type="ORF">CWE10_06450</name>
</gene>
<dbReference type="EMBL" id="PIUK01000044">
    <property type="protein sequence ID" value="MBY6275852.1"/>
    <property type="molecule type" value="Genomic_DNA"/>
</dbReference>
<reference evidence="2" key="1">
    <citation type="submission" date="2017-11" db="EMBL/GenBank/DDBJ databases">
        <title>Three new genomes from thermophilic consortium.</title>
        <authorList>
            <person name="Quaggio R."/>
            <person name="Amgarten D."/>
            <person name="Setubal J.C."/>
        </authorList>
    </citation>
    <scope>NUCLEOTIDE SEQUENCE</scope>
    <source>
        <strain evidence="2">ZCTH01-B2</strain>
    </source>
</reference>
<sequence>MVAVEAGVLLTGSCGRRPADPTASHPTAVSFVAAVSSGNGWADFHCPVRILRGGSAVNDKIAIIGAGPLASILAHRIPTSVRKVIIGRPKAAAVALADEVGGIASDQASAVRGCRVVFLAVPTPDVAQALADIRPHLSPEALVVNTAVDVPTADLADDRLHVGAAKIIGHPQELEQGARAVVVLDHVGPADAELLTALLADLGPVIRGDERTVEAAARALSEVLAGARDELRRRLAEAGLPADVVPAAIAAAAPGVLRAMALSEDNAAERGIRRHAGAGETAASRVSH</sequence>
<evidence type="ECO:0000259" key="1">
    <source>
        <dbReference type="Pfam" id="PF03807"/>
    </source>
</evidence>